<dbReference type="Pfam" id="PF00041">
    <property type="entry name" value="fn3"/>
    <property type="match status" value="11"/>
</dbReference>
<feature type="domain" description="Laminin EGF-like" evidence="16">
    <location>
        <begin position="888"/>
        <end position="945"/>
    </location>
</feature>
<evidence type="ECO:0000259" key="15">
    <source>
        <dbReference type="PROSITE" id="PS50025"/>
    </source>
</evidence>
<feature type="domain" description="Laminin EGF-like" evidence="16">
    <location>
        <begin position="946"/>
        <end position="999"/>
    </location>
</feature>
<keyword evidence="10" id="KW-0966">Cell projection</keyword>
<feature type="domain" description="Laminin EGF-like" evidence="16">
    <location>
        <begin position="1000"/>
        <end position="1050"/>
    </location>
</feature>
<dbReference type="Gene3D" id="2.60.120.200">
    <property type="match status" value="3"/>
</dbReference>
<feature type="domain" description="Laminin G" evidence="15">
    <location>
        <begin position="1514"/>
        <end position="1712"/>
    </location>
</feature>
<dbReference type="InterPro" id="IPR013320">
    <property type="entry name" value="ConA-like_dom_sf"/>
</dbReference>
<dbReference type="Gene3D" id="2.60.120.260">
    <property type="entry name" value="Galactose-binding domain-like"/>
    <property type="match status" value="1"/>
</dbReference>
<protein>
    <recommendedName>
        <fullName evidence="21">Usherin</fullName>
    </recommendedName>
</protein>
<dbReference type="FunFam" id="2.10.25.10:FF:000090">
    <property type="entry name" value="laminin subunit alpha"/>
    <property type="match status" value="2"/>
</dbReference>
<feature type="domain" description="Fibronectin type-III" evidence="17">
    <location>
        <begin position="2549"/>
        <end position="2639"/>
    </location>
</feature>
<feature type="domain" description="Fibronectin type-III" evidence="17">
    <location>
        <begin position="2451"/>
        <end position="2548"/>
    </location>
</feature>
<evidence type="ECO:0000256" key="13">
    <source>
        <dbReference type="SAM" id="MobiDB-lite"/>
    </source>
</evidence>
<evidence type="ECO:0000313" key="19">
    <source>
        <dbReference type="EMBL" id="CAH1791583.1"/>
    </source>
</evidence>
<dbReference type="SUPFAM" id="SSF57196">
    <property type="entry name" value="EGF/Laminin"/>
    <property type="match status" value="7"/>
</dbReference>
<feature type="domain" description="Laminin EGF-like" evidence="16">
    <location>
        <begin position="835"/>
        <end position="887"/>
    </location>
</feature>
<dbReference type="Pfam" id="PF00053">
    <property type="entry name" value="EGF_laminin"/>
    <property type="match status" value="10"/>
</dbReference>
<feature type="disulfide bond" evidence="12">
    <location>
        <begin position="858"/>
        <end position="867"/>
    </location>
</feature>
<evidence type="ECO:0000256" key="1">
    <source>
        <dbReference type="ARBA" id="ARBA00004316"/>
    </source>
</evidence>
<feature type="domain" description="Fibronectin type-III" evidence="17">
    <location>
        <begin position="3598"/>
        <end position="3689"/>
    </location>
</feature>
<feature type="domain" description="Laminin EGF-like" evidence="16">
    <location>
        <begin position="630"/>
        <end position="682"/>
    </location>
</feature>
<feature type="domain" description="Laminin G" evidence="15">
    <location>
        <begin position="1717"/>
        <end position="1907"/>
    </location>
</feature>
<feature type="disulfide bond" evidence="12">
    <location>
        <begin position="706"/>
        <end position="715"/>
    </location>
</feature>
<dbReference type="FunFam" id="2.60.40.10:FF:001004">
    <property type="entry name" value="Usherin"/>
    <property type="match status" value="1"/>
</dbReference>
<dbReference type="InterPro" id="IPR006558">
    <property type="entry name" value="LamG-like"/>
</dbReference>
<keyword evidence="4" id="KW-0272">Extracellular matrix</keyword>
<dbReference type="PRINTS" id="PR00011">
    <property type="entry name" value="EGFLAMININ"/>
</dbReference>
<comment type="caution">
    <text evidence="19">The sequence shown here is derived from an EMBL/GenBank/DDBJ whole genome shotgun (WGS) entry which is preliminary data.</text>
</comment>
<dbReference type="SUPFAM" id="SSF49899">
    <property type="entry name" value="Concanavalin A-like lectins/glucanases"/>
    <property type="match status" value="3"/>
</dbReference>
<dbReference type="InterPro" id="IPR050713">
    <property type="entry name" value="RTP_Phos/Ushers"/>
</dbReference>
<feature type="domain" description="Fibronectin type-III" evidence="17">
    <location>
        <begin position="3029"/>
        <end position="3119"/>
    </location>
</feature>
<feature type="region of interest" description="Disordered" evidence="13">
    <location>
        <begin position="1039"/>
        <end position="1067"/>
    </location>
</feature>
<dbReference type="PROSITE" id="PS50027">
    <property type="entry name" value="EGF_LAM_2"/>
    <property type="match status" value="8"/>
</dbReference>
<dbReference type="Pfam" id="PF02210">
    <property type="entry name" value="Laminin_G_2"/>
    <property type="match status" value="2"/>
</dbReference>
<feature type="disulfide bond" evidence="12">
    <location>
        <begin position="738"/>
        <end position="755"/>
    </location>
</feature>
<comment type="caution">
    <text evidence="12">Lacks conserved residue(s) required for the propagation of feature annotation.</text>
</comment>
<dbReference type="InterPro" id="IPR001791">
    <property type="entry name" value="Laminin_G"/>
</dbReference>
<dbReference type="SMART" id="SM00136">
    <property type="entry name" value="LamNT"/>
    <property type="match status" value="1"/>
</dbReference>
<feature type="domain" description="Fibronectin type-III" evidence="17">
    <location>
        <begin position="1239"/>
        <end position="1357"/>
    </location>
</feature>
<feature type="domain" description="Fibronectin type-III" evidence="17">
    <location>
        <begin position="2739"/>
        <end position="2825"/>
    </location>
</feature>
<keyword evidence="9" id="KW-0325">Glycoprotein</keyword>
<feature type="domain" description="Fibronectin type-III" evidence="17">
    <location>
        <begin position="2829"/>
        <end position="2935"/>
    </location>
</feature>
<feature type="disulfide bond" evidence="12">
    <location>
        <begin position="736"/>
        <end position="748"/>
    </location>
</feature>
<dbReference type="PANTHER" id="PTHR46957:SF7">
    <property type="entry name" value="USHERIN"/>
    <property type="match status" value="1"/>
</dbReference>
<dbReference type="SMART" id="SM00180">
    <property type="entry name" value="EGF_Lam"/>
    <property type="match status" value="10"/>
</dbReference>
<dbReference type="SMART" id="SM00282">
    <property type="entry name" value="LamG"/>
    <property type="match status" value="2"/>
</dbReference>
<feature type="domain" description="Laminin EGF-like" evidence="16">
    <location>
        <begin position="736"/>
        <end position="782"/>
    </location>
</feature>
<keyword evidence="8 12" id="KW-1015">Disulfide bond</keyword>
<keyword evidence="6" id="KW-0677">Repeat</keyword>
<feature type="domain" description="Fibronectin type-III" evidence="17">
    <location>
        <begin position="3510"/>
        <end position="3597"/>
    </location>
</feature>
<feature type="domain" description="Fibronectin type-III" evidence="17">
    <location>
        <begin position="1142"/>
        <end position="1238"/>
    </location>
</feature>
<evidence type="ECO:0008006" key="21">
    <source>
        <dbReference type="Google" id="ProtNLM"/>
    </source>
</evidence>
<dbReference type="PROSITE" id="PS50853">
    <property type="entry name" value="FN3"/>
    <property type="match status" value="16"/>
</dbReference>
<dbReference type="Pfam" id="PF00055">
    <property type="entry name" value="Laminin_N"/>
    <property type="match status" value="1"/>
</dbReference>
<dbReference type="InterPro" id="IPR008979">
    <property type="entry name" value="Galactose-bd-like_sf"/>
</dbReference>
<dbReference type="SMART" id="SM00560">
    <property type="entry name" value="LamGL"/>
    <property type="match status" value="1"/>
</dbReference>
<feature type="signal peptide" evidence="14">
    <location>
        <begin position="1"/>
        <end position="29"/>
    </location>
</feature>
<dbReference type="PANTHER" id="PTHR46957">
    <property type="entry name" value="CYTOKINE RECEPTOR"/>
    <property type="match status" value="1"/>
</dbReference>
<feature type="disulfide bond" evidence="12">
    <location>
        <begin position="1021"/>
        <end position="1030"/>
    </location>
</feature>
<dbReference type="InterPro" id="IPR036116">
    <property type="entry name" value="FN3_sf"/>
</dbReference>
<proteinExistence type="predicted"/>
<dbReference type="InterPro" id="IPR013783">
    <property type="entry name" value="Ig-like_fold"/>
</dbReference>
<feature type="domain" description="Laminin N-terminal" evidence="18">
    <location>
        <begin position="269"/>
        <end position="506"/>
    </location>
</feature>
<feature type="domain" description="Laminin EGF-like" evidence="16">
    <location>
        <begin position="783"/>
        <end position="834"/>
    </location>
</feature>
<feature type="disulfide bond" evidence="12">
    <location>
        <begin position="983"/>
        <end position="997"/>
    </location>
</feature>
<evidence type="ECO:0000256" key="12">
    <source>
        <dbReference type="PROSITE-ProRule" id="PRU00460"/>
    </source>
</evidence>
<feature type="domain" description="Fibronectin type-III" evidence="17">
    <location>
        <begin position="2157"/>
        <end position="2256"/>
    </location>
</feature>
<evidence type="ECO:0000259" key="18">
    <source>
        <dbReference type="PROSITE" id="PS51117"/>
    </source>
</evidence>
<reference evidence="19" key="1">
    <citation type="submission" date="2022-03" db="EMBL/GenBank/DDBJ databases">
        <authorList>
            <person name="Martin C."/>
        </authorList>
    </citation>
    <scope>NUCLEOTIDE SEQUENCE</scope>
</reference>
<sequence length="3692" mass="404698">MHRYTQHFGYKDFIHLSVVLLLQVTYGISQERRTFPPLFNAGEIKPVSTVPSQSTCGIPVRSAHCKSSTFMTSISECRQELCEQNCPQRTTLPSHFDFLLALNYGPCVITDTVNVRPGSTGQYSAVFSAGDQCYLSPLTEPSLGANGAFTVAFWIWQEPENIGTVMEKASEGGASIVRIRVSTSKLMLTLRTSVGGSEVHNLDSIPPRTWMHVAIQVYATHLSFYLNGLGVGYSARNTAVLPGQVQDGPGITRLGQRVNGQDQYEGRLQDFRFYDETLTNREIEAVYSGNFPDVHIQSNCRCPSSHPRIKPLHDRYCIRNGVPDNTGDESLRLNDDAHPLEYLNDGDSNSIWVSAILDDTTITIDLLDQYQVFYVVLQFYSPQPKIVTIERRRTNTSEWETWQLYAEDCQLAFGQPNNGPLETPTSTNCIQFPTNPAVPSSKGNITLNLLAPEPVPRPGYNDFYNTPELFDFVRAAQVRVRLQDHYYVTNTRHRYFGLYEFIVTARCNCHGHAETCDTTQPTYKCNCLPSSNTEGNQCDTCKALYNDKPFYVGDPFNTYDCKACQCYNHATSCVYDVNVDPFPDEYNRGGGGVCVDCQHNTQGRRCDSCITNYFRETDKSLFAEDVCTACDCFTDGVAANITDCEKVGGQCSCKANVGGRTCDSCKDGFYNLEGSNLDGCNSCNCETSGTVNGDVKCHQTTAQCNCKPNVRGLHCDACNYGYFHLNASDPLGCSPCQCNPQGSTSQFCNPDDGQCLCKENVIGVQCDQCVDGFWDFDNGCQPCGCNEDGTVEGTTCEKSTGQCICKENAMGLKCDECRDTFYDLGSDPARGCLPCNCDVAGSVNGSSFCNKINGTCECKRFVTGLTCNQCVSNTWNLTEANEDGCIPCGCDPTGTEEGATIDPSDLVCNQNTGQCACLSSRIGRTCNDCSRGYYVNNIPGGGCFPCGCSKSGTVRFTACDSQTGQCSCREGNSGVAGRACDSCKPTYNKFSPGAGTCSPCECSPSGSTNDTCHFQTGQCNCKEFVTGQKCDECVPESSNLDAENPQGCSKTPSQQPPPTSVAKGPRHLSLKWMPPDYPNGPILMYKLYRNGRMIVSQDPNVLQYEDTGLEPNTDYTYVIAASNIHGSVRSPPVTFRTPPAAPTGDLGLKATNIGAKTASFEWHAPPGSNGAITSYKLYSYNPFQSYIPYFHFNTTNGDVTSAVLNDLTAYTNYTFILRASTNGGSLDSEPVIVMTHEAIPEDQREPNITPVSSSSLFVQWDHPTRPNGIIIFYELWLRGLLQPNGERDPETIRVFHAAGQYNPNPGKDPEENALAEPATNFTIHGLEPYTQYELQVLCENSVGKAASLWVGATTLEELPLSTPTPTVVAYTSSQFNISWLPPIRTEARGVILEYRIYVERQTDTLANPFAPPIYHEVIYTGNSTSYIADGFKPYSSHTFHVGACNSIGCVNSSTTTQTTLAAAPSEPAPPSVSGYNASTMSIKWDAPQEINGPDPTYHVERAATAFNHPPPTVEKGTRFPGGGYYKFKPDTVPQSVTFTGIEIEFRTWQRDGLLMFAASEGNQEEFFAIQLSKGRPWFLFDPQGCYTWIEPDPELDGNVTYSDGEWHQLKAQRSGTDAYISVDGNEGTKVGTCATGTIIGPNTGVYIGGLPKDFVMRRKETDKRANVVRQSFQGCLGKITIVKQEVPVEIKEELKWEDAILNHQASPTWEGCPINLQDGIHFLGRGFLAITTYSPPTYKFRGGKNFHITFDLRTNFRSGLLFFGHGVKDVYFYGELIDGNIHFVFSNGVVDSTVTYPNNLISACNGDWLNVNFTKSGSELSIQVNKESPVIGQGDPQVLAIVVMTSSFYVGGIPNEGPVADFVSDHGLSLQDGFGGCIRNLYLNDKANTADFMTLLADIDNVNLDGCPSQNTNTTVGPCGNNHPSEIYSGPGKQAFDNNLEPFTDYIYRTIAENHAGSSSSNWAGGRTKEGAPTGVYSPTNVEAVTGYIISAEWQAPSGQTGLLKEYRLRGHDLDRGNGTMVETSFNISTFAGEITTAIPYTNYSVHLVACTAGGCTESVGVNVLTKEEAPEEVSVPTAEVGPTYLYMKWTLPAKPNGVITGYFLYRDNLEVYSGGEMAFNVTNLNVYVGYEFYVRACTKVGCSNGPSTTISTAQLPPSFVDKPALTVLGTKRVFVEWSRPAQLNGALKRYLLYVSTLADSHGEVRYNSSDFFLDYTLEGLNAGSTYYIRVAACTGGGCTKSEPSLATTEESAPEDVFDPTWTSPSPSELYITWQIPGLPNGNILKYELYQNGLMVFSNATTREYRATGLEPYSLHTLRVVACTAKGCGSSNEVQARTMEAPPIGTVVLEMRVNGPRSVSVRWNPPSVPNGRVYFDIYFQGLYYRDADNWDYSTVRERRSLHRTETSGRWVEIDTLISDSIYSIQANASNTKGFIISNTQVATMPPGAPDGVRPPVLVSPSPTQIRATWQQVGRANARQQPLFQLQFRHTFPGAIVEDLFAETTTATTFLKEGLNPYTEYQMRLVASNTYGQTNTEWVSLYTMQDKPSSIDPPMTGNIQARQVDVIWEQPARPNGIIMKYNIYINNIFREVVPGNLTRWTVTKLTPYSTYIFKIEACTVAGCSISADSRPVQTFAAAPEGVARPTLISETPTSVLVQWTSPSSPNGILQGYTLQRKDFNSTIITDIEQFGPTASKRYVDEDKVLTPYTVYEYRVGAISGPGTTYSPWTPVTTKPSNPGGLSPPIVRILGPRSMEVKWQPPIQSNGQLELYIVKLPAPSVELRNLTQLMVVVEDLIPFTEYFVTVTACNEAACTESGVTKVTTDPTLPEGQGPPDVTPISQTYIYVLWQRPERPNGPGLRYEVDRRKISQPLDSSATNFLSWESVYTGAETFYEDRGLSIFTTFNYRVTVYNDYGQVTSVPSIDVTTFGGVPTKSPIVSAYAISHVAISFNWTLPSVVELQGSVSEYQLKVLGGEINKTLTYIETDTMIIVNELEPSTRYTLTLTSFMHGGATISSTPAIATTLDGAPEGLSPPQLIVVDDTTLQVLWSAPARPNGDVIAYFIHLDDKKIDTGLTVAGSFMLYKLQPHTVYSVQVEVCTVYACLKSNATYGTTAEAIPQELSKPLLDVLSPYTIDISWTSPVKPNGIITKYDLLRRHKEPCENQVEESEPQATKCTYIQCDARERLCDTTCYSGPKTCCNGVLHDNKQDYVCCGSSYLPLPLNDTAVCCGEQFYNYLDNHQCCHDKYLEVLPGEICCPDSSQDREDIGFGDTCCGSIPFLSSGAQICCNGKLYDKHNQQCCGDTVQPATMICCGNSTYGQAYAPLEGASCCGAEYKMDDVSVCCSDTLGRSKVHTYSSADGKANSNEVCCSLERISTSLSCCNGMGYSAFTQTCADVSNMEPACGSGRVCPISQQGTAFCDRCDFDRTSHYCGSVPGYYNTSPTTPPSTPAPGTMCYTTPEKLFTGMGFRFTDTGLVPFTSYEYSVVVSNRAGSSSSGYTEQTTLQTVPGEVLAPQARVEPGITDTIHLSWEPPVYPNGEITHYILKRDNVEIYRGTRLTLVDNNTIRPYQMYAYTLQACTVVGCAMSPLVKVSTLQARPENVSPPDVIAISPTSLLITWNAPGRANGILSRYILSEATLGEIYNSEDVDTRRYTLTDLDAYGQYELMLTACTEAGCQHSDNVTIRTQETTPQ</sequence>
<dbReference type="CDD" id="cd00055">
    <property type="entry name" value="EGF_Lam"/>
    <property type="match status" value="10"/>
</dbReference>
<dbReference type="GO" id="GO:0042995">
    <property type="term" value="C:cell projection"/>
    <property type="evidence" value="ECO:0007669"/>
    <property type="project" value="UniProtKB-SubCell"/>
</dbReference>
<comment type="subcellular location">
    <subcellularLocation>
        <location evidence="1">Cell projection</location>
    </subcellularLocation>
    <subcellularLocation>
        <location evidence="2">Secreted</location>
        <location evidence="2">Extracellular space</location>
        <location evidence="2">Extracellular matrix</location>
    </subcellularLocation>
</comment>
<keyword evidence="7" id="KW-0175">Coiled coil</keyword>
<evidence type="ECO:0000259" key="17">
    <source>
        <dbReference type="PROSITE" id="PS50853"/>
    </source>
</evidence>
<dbReference type="Pfam" id="PF13385">
    <property type="entry name" value="Laminin_G_3"/>
    <property type="match status" value="1"/>
</dbReference>
<feature type="domain" description="Fibronectin type-III" evidence="17">
    <location>
        <begin position="2257"/>
        <end position="2344"/>
    </location>
</feature>
<evidence type="ECO:0000256" key="7">
    <source>
        <dbReference type="ARBA" id="ARBA00023054"/>
    </source>
</evidence>
<keyword evidence="11 12" id="KW-0424">Laminin EGF-like domain</keyword>
<feature type="disulfide bond" evidence="12">
    <location>
        <begin position="1000"/>
        <end position="1012"/>
    </location>
</feature>
<accession>A0A8S4PF00</accession>
<dbReference type="InterPro" id="IPR008211">
    <property type="entry name" value="Laminin_N"/>
</dbReference>
<feature type="non-terminal residue" evidence="19">
    <location>
        <position position="1"/>
    </location>
</feature>
<dbReference type="CDD" id="cd00110">
    <property type="entry name" value="LamG"/>
    <property type="match status" value="2"/>
</dbReference>
<dbReference type="PROSITE" id="PS51117">
    <property type="entry name" value="LAMININ_NTER"/>
    <property type="match status" value="1"/>
</dbReference>
<dbReference type="PROSITE" id="PS01248">
    <property type="entry name" value="EGF_LAM_1"/>
    <property type="match status" value="2"/>
</dbReference>
<dbReference type="OrthoDB" id="9998666at2759"/>
<keyword evidence="3" id="KW-0964">Secreted</keyword>
<name>A0A8S4PF00_OWEFU</name>
<feature type="disulfide bond" evidence="12">
    <location>
        <begin position="805"/>
        <end position="814"/>
    </location>
</feature>
<dbReference type="Gene3D" id="2.60.40.10">
    <property type="entry name" value="Immunoglobulins"/>
    <property type="match status" value="19"/>
</dbReference>
<gene>
    <name evidence="19" type="ORF">OFUS_LOCUS16653</name>
</gene>
<feature type="domain" description="Fibronectin type-III" evidence="17">
    <location>
        <begin position="2070"/>
        <end position="2156"/>
    </location>
</feature>
<keyword evidence="20" id="KW-1185">Reference proteome</keyword>
<dbReference type="Gene3D" id="2.10.25.10">
    <property type="entry name" value="Laminin"/>
    <property type="match status" value="9"/>
</dbReference>
<feature type="disulfide bond" evidence="12">
    <location>
        <begin position="757"/>
        <end position="766"/>
    </location>
</feature>
<organism evidence="19 20">
    <name type="scientific">Owenia fusiformis</name>
    <name type="common">Polychaete worm</name>
    <dbReference type="NCBI Taxonomy" id="6347"/>
    <lineage>
        <taxon>Eukaryota</taxon>
        <taxon>Metazoa</taxon>
        <taxon>Spiralia</taxon>
        <taxon>Lophotrochozoa</taxon>
        <taxon>Annelida</taxon>
        <taxon>Polychaeta</taxon>
        <taxon>Sedentaria</taxon>
        <taxon>Canalipalpata</taxon>
        <taxon>Sabellida</taxon>
        <taxon>Oweniida</taxon>
        <taxon>Oweniidae</taxon>
        <taxon>Owenia</taxon>
    </lineage>
</organism>
<feature type="disulfide bond" evidence="12">
    <location>
        <begin position="929"/>
        <end position="943"/>
    </location>
</feature>
<evidence type="ECO:0000256" key="14">
    <source>
        <dbReference type="SAM" id="SignalP"/>
    </source>
</evidence>
<keyword evidence="5 14" id="KW-0732">Signal</keyword>
<evidence type="ECO:0000256" key="9">
    <source>
        <dbReference type="ARBA" id="ARBA00023180"/>
    </source>
</evidence>
<evidence type="ECO:0000256" key="2">
    <source>
        <dbReference type="ARBA" id="ARBA00004498"/>
    </source>
</evidence>
<feature type="disulfide bond" evidence="12">
    <location>
        <begin position="917"/>
        <end position="926"/>
    </location>
</feature>
<dbReference type="SUPFAM" id="SSF49265">
    <property type="entry name" value="Fibronectin type III"/>
    <property type="match status" value="13"/>
</dbReference>
<feature type="compositionally biased region" description="Polar residues" evidence="13">
    <location>
        <begin position="1039"/>
        <end position="1050"/>
    </location>
</feature>
<dbReference type="InterPro" id="IPR002049">
    <property type="entry name" value="LE_dom"/>
</dbReference>
<feature type="chain" id="PRO_5035912733" description="Usherin" evidence="14">
    <location>
        <begin position="30"/>
        <end position="3692"/>
    </location>
</feature>
<evidence type="ECO:0000256" key="6">
    <source>
        <dbReference type="ARBA" id="ARBA00022737"/>
    </source>
</evidence>
<feature type="domain" description="Fibronectin type-III" evidence="17">
    <location>
        <begin position="2640"/>
        <end position="2735"/>
    </location>
</feature>
<feature type="domain" description="Fibronectin type-III" evidence="17">
    <location>
        <begin position="1052"/>
        <end position="1140"/>
    </location>
</feature>
<feature type="domain" description="Fibronectin type-III" evidence="17">
    <location>
        <begin position="1975"/>
        <end position="2069"/>
    </location>
</feature>
<dbReference type="SMART" id="SM00060">
    <property type="entry name" value="FN3"/>
    <property type="match status" value="21"/>
</dbReference>
<dbReference type="FunFam" id="2.10.25.10:FF:000135">
    <property type="entry name" value="Laminin subunit beta 4"/>
    <property type="match status" value="2"/>
</dbReference>
<evidence type="ECO:0000259" key="16">
    <source>
        <dbReference type="PROSITE" id="PS50027"/>
    </source>
</evidence>
<dbReference type="CDD" id="cd00063">
    <property type="entry name" value="FN3"/>
    <property type="match status" value="16"/>
</dbReference>
<evidence type="ECO:0000256" key="10">
    <source>
        <dbReference type="ARBA" id="ARBA00023273"/>
    </source>
</evidence>
<dbReference type="GO" id="GO:0016020">
    <property type="term" value="C:membrane"/>
    <property type="evidence" value="ECO:0007669"/>
    <property type="project" value="UniProtKB-SubCell"/>
</dbReference>
<evidence type="ECO:0000256" key="3">
    <source>
        <dbReference type="ARBA" id="ARBA00022525"/>
    </source>
</evidence>
<evidence type="ECO:0000256" key="5">
    <source>
        <dbReference type="ARBA" id="ARBA00022729"/>
    </source>
</evidence>
<evidence type="ECO:0000313" key="20">
    <source>
        <dbReference type="Proteomes" id="UP000749559"/>
    </source>
</evidence>
<evidence type="ECO:0000256" key="8">
    <source>
        <dbReference type="ARBA" id="ARBA00023157"/>
    </source>
</evidence>
<feature type="disulfide bond" evidence="12">
    <location>
        <begin position="1002"/>
        <end position="1019"/>
    </location>
</feature>
<dbReference type="Proteomes" id="UP000749559">
    <property type="component" value="Unassembled WGS sequence"/>
</dbReference>
<feature type="domain" description="Laminin EGF-like" evidence="16">
    <location>
        <begin position="683"/>
        <end position="735"/>
    </location>
</feature>
<dbReference type="PROSITE" id="PS50025">
    <property type="entry name" value="LAM_G_DOMAIN"/>
    <property type="match status" value="2"/>
</dbReference>
<feature type="disulfide bond" evidence="12">
    <location>
        <begin position="653"/>
        <end position="662"/>
    </location>
</feature>
<evidence type="ECO:0000256" key="11">
    <source>
        <dbReference type="ARBA" id="ARBA00023292"/>
    </source>
</evidence>
<feature type="domain" description="Fibronectin type-III" evidence="17">
    <location>
        <begin position="1359"/>
        <end position="1465"/>
    </location>
</feature>
<dbReference type="EMBL" id="CAIIXF020000008">
    <property type="protein sequence ID" value="CAH1791583.1"/>
    <property type="molecule type" value="Genomic_DNA"/>
</dbReference>
<dbReference type="SUPFAM" id="SSF49785">
    <property type="entry name" value="Galactose-binding domain-like"/>
    <property type="match status" value="1"/>
</dbReference>
<dbReference type="FunFam" id="2.10.25.10:FF:000275">
    <property type="entry name" value="usherin"/>
    <property type="match status" value="2"/>
</dbReference>
<evidence type="ECO:0000256" key="4">
    <source>
        <dbReference type="ARBA" id="ARBA00022530"/>
    </source>
</evidence>
<dbReference type="InterPro" id="IPR003961">
    <property type="entry name" value="FN3_dom"/>
</dbReference>